<proteinExistence type="predicted"/>
<dbReference type="Pfam" id="PF23796">
    <property type="entry name" value="DUF7174"/>
    <property type="match status" value="1"/>
</dbReference>
<dbReference type="InterPro" id="IPR055598">
    <property type="entry name" value="DUF7174"/>
</dbReference>
<accession>A0A1V0DZ45</accession>
<reference evidence="2" key="1">
    <citation type="submission" date="2017-02" db="EMBL/GenBank/DDBJ databases">
        <authorList>
            <person name="Ge J."/>
            <person name="Han W."/>
            <person name="Gu J."/>
        </authorList>
    </citation>
    <scope>NUCLEOTIDE SEQUENCE [LARGE SCALE GENOMIC DNA]</scope>
</reference>
<evidence type="ECO:0000313" key="1">
    <source>
        <dbReference type="EMBL" id="ARB06678.1"/>
    </source>
</evidence>
<name>A0A1V0DZ45_9CAUD</name>
<gene>
    <name evidence="1" type="ORF">GJL01_53</name>
</gene>
<dbReference type="EMBL" id="KY657202">
    <property type="protein sequence ID" value="ARB06678.1"/>
    <property type="molecule type" value="Genomic_DNA"/>
</dbReference>
<evidence type="ECO:0000313" key="2">
    <source>
        <dbReference type="Proteomes" id="UP000222061"/>
    </source>
</evidence>
<dbReference type="Proteomes" id="UP000222061">
    <property type="component" value="Genome"/>
</dbReference>
<organism evidence="1 2">
    <name type="scientific">Salmonella phage GJL01</name>
    <dbReference type="NCBI Taxonomy" id="1965464"/>
    <lineage>
        <taxon>Viruses</taxon>
        <taxon>Duplodnaviria</taxon>
        <taxon>Heunggongvirae</taxon>
        <taxon>Uroviricota</taxon>
        <taxon>Caudoviricetes</taxon>
        <taxon>Drexlerviridae</taxon>
        <taxon>Tempevirinae</taxon>
        <taxon>Tlsvirus</taxon>
        <taxon>Tlsvirus YSP2</taxon>
    </lineage>
</organism>
<protein>
    <submittedName>
        <fullName evidence="1">Uncharacterized protein</fullName>
    </submittedName>
</protein>
<sequence>MNNKNLTRFRTGYNISGVPKTNQEVKPMEELNFIPMKDFCNGLREKAKSIADGEPLIIPLAMLVQRLHPEDAKKVTASYIRTILVRTPEIKEKGSVSIKKCVCPERGEYLEVTLNENKKRRIITTDDLPAIKEAAVSSAFAKFMNIQPDITDLEGEQLIGATVALRRMKDLIKSMTKEG</sequence>